<evidence type="ECO:0000313" key="1">
    <source>
        <dbReference type="EMBL" id="AQT25362.1"/>
    </source>
</evidence>
<accession>A0A1S6KVB3</accession>
<dbReference type="OrthoDB" id="41061at10239"/>
<gene>
    <name evidence="1" type="ORF">PR1_79</name>
</gene>
<keyword evidence="2" id="KW-1185">Reference proteome</keyword>
<protein>
    <submittedName>
        <fullName evidence="1">Uncharacterized protein</fullName>
    </submittedName>
</protein>
<organism evidence="1 2">
    <name type="scientific">Providencia phage vB_PreS_PR1</name>
    <dbReference type="NCBI Taxonomy" id="1931407"/>
    <lineage>
        <taxon>Viruses</taxon>
        <taxon>Duplodnaviria</taxon>
        <taxon>Heunggongvirae</taxon>
        <taxon>Uroviricota</taxon>
        <taxon>Caudoviricetes</taxon>
        <taxon>Demerecviridae</taxon>
        <taxon>Priunavirus</taxon>
        <taxon>Priunavirus PR1</taxon>
    </lineage>
</organism>
<dbReference type="Proteomes" id="UP000222417">
    <property type="component" value="Segment"/>
</dbReference>
<evidence type="ECO:0000313" key="2">
    <source>
        <dbReference type="Proteomes" id="UP000222417"/>
    </source>
</evidence>
<name>A0A1S6KVB3_9CAUD</name>
<proteinExistence type="predicted"/>
<dbReference type="EMBL" id="KY363465">
    <property type="protein sequence ID" value="AQT25362.1"/>
    <property type="molecule type" value="Genomic_DNA"/>
</dbReference>
<reference evidence="1 2" key="1">
    <citation type="submission" date="2016-12" db="EMBL/GenBank/DDBJ databases">
        <title>Providencia rettgeri phage vB-PreS_PR1 - a deep-branching member of the T5-like siphoviruses.</title>
        <authorList>
            <person name="Oliveira H."/>
            <person name="Pinto G."/>
            <person name="Hendrix H."/>
            <person name="Noben J.-P."/>
            <person name="Gawor J."/>
            <person name="Lobocka M."/>
            <person name="Lavigne R."/>
            <person name="Azeredo J."/>
        </authorList>
    </citation>
    <scope>NUCLEOTIDE SEQUENCE [LARGE SCALE GENOMIC DNA]</scope>
</reference>
<sequence>MDDVIYIARNKGTGKLIFVRLGERYDQSVYALLFSVSADQISSLIYNLA</sequence>